<comment type="similarity">
    <text evidence="2 6">Belongs to the bacterial solute-binding protein 9 family.</text>
</comment>
<dbReference type="AlphaFoldDB" id="A0A0C2EQA3"/>
<dbReference type="STRING" id="226910.UCMB321_5488"/>
<evidence type="ECO:0000256" key="3">
    <source>
        <dbReference type="ARBA" id="ARBA00022448"/>
    </source>
</evidence>
<keyword evidence="4" id="KW-0479">Metal-binding</keyword>
<evidence type="ECO:0000256" key="1">
    <source>
        <dbReference type="ARBA" id="ARBA00004196"/>
    </source>
</evidence>
<organism evidence="8 9">
    <name type="scientific">Pseudomonas batumici</name>
    <dbReference type="NCBI Taxonomy" id="226910"/>
    <lineage>
        <taxon>Bacteria</taxon>
        <taxon>Pseudomonadati</taxon>
        <taxon>Pseudomonadota</taxon>
        <taxon>Gammaproteobacteria</taxon>
        <taxon>Pseudomonadales</taxon>
        <taxon>Pseudomonadaceae</taxon>
        <taxon>Pseudomonas</taxon>
    </lineage>
</organism>
<evidence type="ECO:0000256" key="4">
    <source>
        <dbReference type="ARBA" id="ARBA00022723"/>
    </source>
</evidence>
<evidence type="ECO:0000256" key="6">
    <source>
        <dbReference type="RuleBase" id="RU003512"/>
    </source>
</evidence>
<dbReference type="PRINTS" id="PR00691">
    <property type="entry name" value="ADHESINB"/>
</dbReference>
<accession>A0A0C2EQA3</accession>
<evidence type="ECO:0000313" key="8">
    <source>
        <dbReference type="EMBL" id="KIH80763.1"/>
    </source>
</evidence>
<dbReference type="CDD" id="cd01137">
    <property type="entry name" value="PsaA"/>
    <property type="match status" value="1"/>
</dbReference>
<dbReference type="GO" id="GO:0030001">
    <property type="term" value="P:metal ion transport"/>
    <property type="evidence" value="ECO:0007669"/>
    <property type="project" value="InterPro"/>
</dbReference>
<evidence type="ECO:0000313" key="9">
    <source>
        <dbReference type="Proteomes" id="UP000031535"/>
    </source>
</evidence>
<proteinExistence type="inferred from homology"/>
<reference evidence="8 9" key="1">
    <citation type="submission" date="2015-01" db="EMBL/GenBank/DDBJ databases">
        <title>Complete genome of Pseudomonas batumici UCM B-321 producer of the batumin antibiotic with strong antistaphilococcal and potential anticancer activity.</title>
        <authorList>
            <person name="Klochko V.V."/>
            <person name="Zelena L.B."/>
            <person name="Elena K.A."/>
            <person name="Reva O.N."/>
        </authorList>
    </citation>
    <scope>NUCLEOTIDE SEQUENCE [LARGE SCALE GENOMIC DNA]</scope>
    <source>
        <strain evidence="8 9">UCM B-321</strain>
    </source>
</reference>
<dbReference type="PANTHER" id="PTHR42953">
    <property type="entry name" value="HIGH-AFFINITY ZINC UPTAKE SYSTEM PROTEIN ZNUA-RELATED"/>
    <property type="match status" value="1"/>
</dbReference>
<dbReference type="InterPro" id="IPR006128">
    <property type="entry name" value="Lipoprotein_PsaA-like"/>
</dbReference>
<dbReference type="OrthoDB" id="9793396at2"/>
<dbReference type="GO" id="GO:0030313">
    <property type="term" value="C:cell envelope"/>
    <property type="evidence" value="ECO:0007669"/>
    <property type="project" value="UniProtKB-SubCell"/>
</dbReference>
<comment type="caution">
    <text evidence="8">The sequence shown here is derived from an EMBL/GenBank/DDBJ whole genome shotgun (WGS) entry which is preliminary data.</text>
</comment>
<evidence type="ECO:0000256" key="5">
    <source>
        <dbReference type="ARBA" id="ARBA00022729"/>
    </source>
</evidence>
<dbReference type="InterPro" id="IPR006127">
    <property type="entry name" value="ZnuA-like"/>
</dbReference>
<dbReference type="PATRIC" id="fig|226910.6.peg.5476"/>
<feature type="chain" id="PRO_5002160213" evidence="7">
    <location>
        <begin position="24"/>
        <end position="295"/>
    </location>
</feature>
<dbReference type="InterPro" id="IPR050492">
    <property type="entry name" value="Bact_metal-bind_prot9"/>
</dbReference>
<dbReference type="GO" id="GO:0046872">
    <property type="term" value="F:metal ion binding"/>
    <property type="evidence" value="ECO:0007669"/>
    <property type="project" value="UniProtKB-KW"/>
</dbReference>
<dbReference type="SUPFAM" id="SSF53807">
    <property type="entry name" value="Helical backbone' metal receptor"/>
    <property type="match status" value="1"/>
</dbReference>
<dbReference type="Proteomes" id="UP000031535">
    <property type="component" value="Unassembled WGS sequence"/>
</dbReference>
<dbReference type="RefSeq" id="WP_040071825.1">
    <property type="nucleotide sequence ID" value="NZ_CP144470.1"/>
</dbReference>
<keyword evidence="9" id="KW-1185">Reference proteome</keyword>
<gene>
    <name evidence="8" type="ORF">UCMB321_5488</name>
</gene>
<dbReference type="GO" id="GO:0007155">
    <property type="term" value="P:cell adhesion"/>
    <property type="evidence" value="ECO:0007669"/>
    <property type="project" value="InterPro"/>
</dbReference>
<name>A0A0C2EQA3_9PSED</name>
<keyword evidence="5 7" id="KW-0732">Signal</keyword>
<feature type="signal peptide" evidence="7">
    <location>
        <begin position="1"/>
        <end position="23"/>
    </location>
</feature>
<dbReference type="EMBL" id="JXDG01000070">
    <property type="protein sequence ID" value="KIH80763.1"/>
    <property type="molecule type" value="Genomic_DNA"/>
</dbReference>
<sequence length="295" mass="31933">MRALLVLFSSVLALSLNLSTAQAADKLPVVASFSILRDITQQIGGDHIEVIGMVGPDADAHTYEPTPDDAKALLNAKLIVKNGLGFEPWLDRLVTSTETKAPVVTASKGVISHTMEEDGETIPDPHAWHNLANAELYVNNITKALIKVDPANKDDYTRNSQTYLKEIYRLLAEAKVKLGNLPAGNRRIVTSHDAFGYLGQAYGIQFMAPQGLSTEREPSAAEVATLITQIRKDKVKAVFMENIKDARLLKQIADESGAQIGGTLYSDALAAEGPASTFTGLFEYNMNTLHAALSK</sequence>
<dbReference type="Gene3D" id="3.40.50.1980">
    <property type="entry name" value="Nitrogenase molybdenum iron protein domain"/>
    <property type="match status" value="2"/>
</dbReference>
<dbReference type="InterPro" id="IPR006129">
    <property type="entry name" value="AdhesinB"/>
</dbReference>
<keyword evidence="3 6" id="KW-0813">Transport</keyword>
<protein>
    <submittedName>
        <fullName evidence="8">Zinc ABC transporter, periplasmic-binding protein ZnuA</fullName>
    </submittedName>
</protein>
<evidence type="ECO:0000256" key="7">
    <source>
        <dbReference type="SAM" id="SignalP"/>
    </source>
</evidence>
<comment type="subcellular location">
    <subcellularLocation>
        <location evidence="1">Cell envelope</location>
    </subcellularLocation>
</comment>
<dbReference type="PRINTS" id="PR00690">
    <property type="entry name" value="ADHESNFAMILY"/>
</dbReference>
<evidence type="ECO:0000256" key="2">
    <source>
        <dbReference type="ARBA" id="ARBA00011028"/>
    </source>
</evidence>
<dbReference type="PANTHER" id="PTHR42953:SF1">
    <property type="entry name" value="METAL-BINDING PROTEIN HI_0362-RELATED"/>
    <property type="match status" value="1"/>
</dbReference>
<dbReference type="Pfam" id="PF01297">
    <property type="entry name" value="ZnuA"/>
    <property type="match status" value="1"/>
</dbReference>